<feature type="binding site" evidence="9">
    <location>
        <position position="230"/>
    </location>
    <ligand>
        <name>Mg(2+)</name>
        <dbReference type="ChEBI" id="CHEBI:18420"/>
        <label>2</label>
    </ligand>
</feature>
<keyword evidence="5 9" id="KW-0822">Tryptophan biosynthesis</keyword>
<feature type="binding site" evidence="9">
    <location>
        <position position="93"/>
    </location>
    <ligand>
        <name>5-phospho-alpha-D-ribose 1-diphosphate</name>
        <dbReference type="ChEBI" id="CHEBI:58017"/>
    </ligand>
</feature>
<dbReference type="FunFam" id="3.40.1030.10:FF:000002">
    <property type="entry name" value="Anthranilate phosphoribosyltransferase"/>
    <property type="match status" value="1"/>
</dbReference>
<dbReference type="InterPro" id="IPR005940">
    <property type="entry name" value="Anthranilate_Pribosyl_Tfrase"/>
</dbReference>
<evidence type="ECO:0000256" key="9">
    <source>
        <dbReference type="HAMAP-Rule" id="MF_00211"/>
    </source>
</evidence>
<dbReference type="NCBIfam" id="TIGR01245">
    <property type="entry name" value="trpD"/>
    <property type="match status" value="1"/>
</dbReference>
<evidence type="ECO:0000259" key="10">
    <source>
        <dbReference type="Pfam" id="PF00591"/>
    </source>
</evidence>
<dbReference type="PANTHER" id="PTHR43285:SF2">
    <property type="entry name" value="ANTHRANILATE PHOSPHORIBOSYLTRANSFERASE"/>
    <property type="match status" value="1"/>
</dbReference>
<feature type="binding site" evidence="9">
    <location>
        <begin position="88"/>
        <end position="89"/>
    </location>
    <ligand>
        <name>5-phospho-alpha-D-ribose 1-diphosphate</name>
        <dbReference type="ChEBI" id="CHEBI:58017"/>
    </ligand>
</feature>
<comment type="caution">
    <text evidence="9">Lacks conserved residue(s) required for the propagation of feature annotation.</text>
</comment>
<evidence type="ECO:0000256" key="2">
    <source>
        <dbReference type="ARBA" id="ARBA00022605"/>
    </source>
</evidence>
<feature type="binding site" evidence="9">
    <location>
        <begin position="95"/>
        <end position="98"/>
    </location>
    <ligand>
        <name>5-phospho-alpha-D-ribose 1-diphosphate</name>
        <dbReference type="ChEBI" id="CHEBI:58017"/>
    </ligand>
</feature>
<dbReference type="RefSeq" id="WP_257769509.1">
    <property type="nucleotide sequence ID" value="NZ_CP102480.1"/>
</dbReference>
<comment type="cofactor">
    <cofactor evidence="9">
        <name>Mg(2+)</name>
        <dbReference type="ChEBI" id="CHEBI:18420"/>
    </cofactor>
    <text evidence="9">Binds 2 magnesium ions per monomer.</text>
</comment>
<comment type="similarity">
    <text evidence="8">In the C-terminal section; belongs to the anthranilate phosphoribosyltransferase family.</text>
</comment>
<feature type="binding site" evidence="9">
    <location>
        <position position="231"/>
    </location>
    <ligand>
        <name>Mg(2+)</name>
        <dbReference type="ChEBI" id="CHEBI:18420"/>
        <label>1</label>
    </ligand>
</feature>
<evidence type="ECO:0000256" key="7">
    <source>
        <dbReference type="ARBA" id="ARBA00052328"/>
    </source>
</evidence>
<feature type="binding site" evidence="9">
    <location>
        <position position="85"/>
    </location>
    <ligand>
        <name>5-phospho-alpha-D-ribose 1-diphosphate</name>
        <dbReference type="ChEBI" id="CHEBI:58017"/>
    </ligand>
</feature>
<feature type="binding site" evidence="9">
    <location>
        <position position="231"/>
    </location>
    <ligand>
        <name>Mg(2+)</name>
        <dbReference type="ChEBI" id="CHEBI:18420"/>
        <label>2</label>
    </ligand>
</feature>
<keyword evidence="13" id="KW-1185">Reference proteome</keyword>
<comment type="pathway">
    <text evidence="1 9">Amino-acid biosynthesis; L-tryptophan biosynthesis; L-tryptophan from chorismate: step 2/5.</text>
</comment>
<dbReference type="GO" id="GO:0000162">
    <property type="term" value="P:L-tryptophan biosynthetic process"/>
    <property type="evidence" value="ECO:0007669"/>
    <property type="project" value="UniProtKB-UniRule"/>
</dbReference>
<feature type="binding site" evidence="9">
    <location>
        <position position="97"/>
    </location>
    <ligand>
        <name>Mg(2+)</name>
        <dbReference type="ChEBI" id="CHEBI:18420"/>
        <label>1</label>
    </ligand>
</feature>
<dbReference type="GO" id="GO:0004048">
    <property type="term" value="F:anthranilate phosphoribosyltransferase activity"/>
    <property type="evidence" value="ECO:0007669"/>
    <property type="project" value="UniProtKB-UniRule"/>
</dbReference>
<evidence type="ECO:0000256" key="4">
    <source>
        <dbReference type="ARBA" id="ARBA00022679"/>
    </source>
</evidence>
<keyword evidence="6 9" id="KW-0057">Aromatic amino acid biosynthesis</keyword>
<dbReference type="Pfam" id="PF02885">
    <property type="entry name" value="Glycos_trans_3N"/>
    <property type="match status" value="1"/>
</dbReference>
<keyword evidence="2 9" id="KW-0028">Amino-acid biosynthesis</keyword>
<gene>
    <name evidence="9 12" type="primary">trpD</name>
    <name evidence="12" type="ORF">NUH88_01375</name>
</gene>
<evidence type="ECO:0000256" key="8">
    <source>
        <dbReference type="ARBA" id="ARBA00061188"/>
    </source>
</evidence>
<keyword evidence="4 9" id="KW-0808">Transferase</keyword>
<keyword evidence="9" id="KW-0460">Magnesium</keyword>
<evidence type="ECO:0000256" key="3">
    <source>
        <dbReference type="ARBA" id="ARBA00022676"/>
    </source>
</evidence>
<evidence type="ECO:0000313" key="13">
    <source>
        <dbReference type="Proteomes" id="UP001060336"/>
    </source>
</evidence>
<keyword evidence="9" id="KW-0479">Metal-binding</keyword>
<dbReference type="AlphaFoldDB" id="A0A9J7AST9"/>
<comment type="subunit">
    <text evidence="9">Homodimer.</text>
</comment>
<protein>
    <recommendedName>
        <fullName evidence="9">Anthranilate phosphoribosyltransferase</fullName>
        <ecNumber evidence="9">2.4.2.18</ecNumber>
    </recommendedName>
</protein>
<dbReference type="InterPro" id="IPR035902">
    <property type="entry name" value="Nuc_phospho_transferase"/>
</dbReference>
<dbReference type="KEGG" id="naci:NUH88_01375"/>
<evidence type="ECO:0000256" key="6">
    <source>
        <dbReference type="ARBA" id="ARBA00023141"/>
    </source>
</evidence>
<evidence type="ECO:0000259" key="11">
    <source>
        <dbReference type="Pfam" id="PF02885"/>
    </source>
</evidence>
<dbReference type="GO" id="GO:0000287">
    <property type="term" value="F:magnesium ion binding"/>
    <property type="evidence" value="ECO:0007669"/>
    <property type="project" value="UniProtKB-UniRule"/>
</dbReference>
<evidence type="ECO:0000256" key="1">
    <source>
        <dbReference type="ARBA" id="ARBA00004907"/>
    </source>
</evidence>
<sequence length="349" mass="36286">MSGDIQDMKSLIGHVATGATLSEEQAETAFDIIMTGNATPAQMGGFLMALRVRGETVEEITGAARSMRAKALRVTAPADAIDTVGTGGDGAKTWNISSASAFVLAGAGVPVAKHGNRALSSRTGAADVLSALGINNECDMSLVQKAIDEAGICFLMAPRHHSAMRHVGGTRVELGTRTIFNLLGPLSNPAFVKRQLVGVFAKEWVEPVAHVLGRLGSEKAWVVHGSDGLDEVTTTGPTYVSALENGAVRSFEISPEDAGLPLAKAEDLKGSGPEENAKALRALLEGEPGAYRDVVLFNSAAALMVADKVSDLKDGVAMAAEVIDSGKALARLDALIRVTNSLNEAAEDE</sequence>
<dbReference type="Pfam" id="PF00591">
    <property type="entry name" value="Glycos_transf_3"/>
    <property type="match status" value="1"/>
</dbReference>
<feature type="domain" description="Glycosyl transferase family 3 N-terminal" evidence="11">
    <location>
        <begin position="9"/>
        <end position="71"/>
    </location>
</feature>
<reference evidence="12" key="1">
    <citation type="submission" date="2022-08" db="EMBL/GenBank/DDBJ databases">
        <title>Nisaea acidiphila sp. nov., isolated from a marine algal debris and emended description of the genus Nisaea Urios et al. 2008.</title>
        <authorList>
            <person name="Kwon K."/>
        </authorList>
    </citation>
    <scope>NUCLEOTIDE SEQUENCE</scope>
    <source>
        <strain evidence="12">MEBiC11861</strain>
    </source>
</reference>
<organism evidence="12 13">
    <name type="scientific">Nisaea acidiphila</name>
    <dbReference type="NCBI Taxonomy" id="1862145"/>
    <lineage>
        <taxon>Bacteria</taxon>
        <taxon>Pseudomonadati</taxon>
        <taxon>Pseudomonadota</taxon>
        <taxon>Alphaproteobacteria</taxon>
        <taxon>Rhodospirillales</taxon>
        <taxon>Thalassobaculaceae</taxon>
        <taxon>Nisaea</taxon>
    </lineage>
</organism>
<dbReference type="Proteomes" id="UP001060336">
    <property type="component" value="Chromosome"/>
</dbReference>
<dbReference type="EC" id="2.4.2.18" evidence="9"/>
<dbReference type="EMBL" id="CP102480">
    <property type="protein sequence ID" value="UUX50351.1"/>
    <property type="molecule type" value="Genomic_DNA"/>
</dbReference>
<dbReference type="HAMAP" id="MF_00211">
    <property type="entry name" value="TrpD"/>
    <property type="match status" value="1"/>
</dbReference>
<feature type="binding site" evidence="9">
    <location>
        <position position="85"/>
    </location>
    <ligand>
        <name>anthranilate</name>
        <dbReference type="ChEBI" id="CHEBI:16567"/>
        <label>1</label>
    </ligand>
</feature>
<name>A0A9J7AST9_9PROT</name>
<dbReference type="InterPro" id="IPR000312">
    <property type="entry name" value="Glycosyl_Trfase_fam3"/>
</dbReference>
<dbReference type="GO" id="GO:0005829">
    <property type="term" value="C:cytosol"/>
    <property type="evidence" value="ECO:0007669"/>
    <property type="project" value="TreeGrafter"/>
</dbReference>
<evidence type="ECO:0000256" key="5">
    <source>
        <dbReference type="ARBA" id="ARBA00022822"/>
    </source>
</evidence>
<dbReference type="PANTHER" id="PTHR43285">
    <property type="entry name" value="ANTHRANILATE PHOSPHORIBOSYLTRANSFERASE"/>
    <property type="match status" value="1"/>
</dbReference>
<dbReference type="SUPFAM" id="SSF52418">
    <property type="entry name" value="Nucleoside phosphorylase/phosphoribosyltransferase catalytic domain"/>
    <property type="match status" value="1"/>
</dbReference>
<comment type="catalytic activity">
    <reaction evidence="7 9">
        <text>N-(5-phospho-beta-D-ribosyl)anthranilate + diphosphate = 5-phospho-alpha-D-ribose 1-diphosphate + anthranilate</text>
        <dbReference type="Rhea" id="RHEA:11768"/>
        <dbReference type="ChEBI" id="CHEBI:16567"/>
        <dbReference type="ChEBI" id="CHEBI:18277"/>
        <dbReference type="ChEBI" id="CHEBI:33019"/>
        <dbReference type="ChEBI" id="CHEBI:58017"/>
        <dbReference type="EC" id="2.4.2.18"/>
    </reaction>
</comment>
<feature type="binding site" evidence="9">
    <location>
        <position position="116"/>
    </location>
    <ligand>
        <name>anthranilate</name>
        <dbReference type="ChEBI" id="CHEBI:16567"/>
        <label>1</label>
    </ligand>
</feature>
<dbReference type="InterPro" id="IPR017459">
    <property type="entry name" value="Glycosyl_Trfase_fam3_N_dom"/>
</dbReference>
<evidence type="ECO:0000313" key="12">
    <source>
        <dbReference type="EMBL" id="UUX50351.1"/>
    </source>
</evidence>
<dbReference type="SUPFAM" id="SSF47648">
    <property type="entry name" value="Nucleoside phosphorylase/phosphoribosyltransferase N-terminal domain"/>
    <property type="match status" value="1"/>
</dbReference>
<feature type="domain" description="Glycosyl transferase family 3" evidence="10">
    <location>
        <begin position="79"/>
        <end position="329"/>
    </location>
</feature>
<proteinExistence type="inferred from homology"/>
<comment type="similarity">
    <text evidence="9">Belongs to the anthranilate phosphoribosyltransferase family.</text>
</comment>
<accession>A0A9J7AST9</accession>
<keyword evidence="3 9" id="KW-0328">Glycosyltransferase</keyword>
<dbReference type="InterPro" id="IPR036320">
    <property type="entry name" value="Glycosyl_Trfase_fam3_N_dom_sf"/>
</dbReference>
<dbReference type="Gene3D" id="3.40.1030.10">
    <property type="entry name" value="Nucleoside phosphorylase/phosphoribosyltransferase catalytic domain"/>
    <property type="match status" value="1"/>
</dbReference>
<feature type="binding site" evidence="9">
    <location>
        <begin position="113"/>
        <end position="121"/>
    </location>
    <ligand>
        <name>5-phospho-alpha-D-ribose 1-diphosphate</name>
        <dbReference type="ChEBI" id="CHEBI:58017"/>
    </ligand>
</feature>
<comment type="function">
    <text evidence="9">Catalyzes the transfer of the phosphoribosyl group of 5-phosphorylribose-1-pyrophosphate (PRPP) to anthranilate to yield N-(5'-phosphoribosyl)-anthranilate (PRA).</text>
</comment>
<feature type="binding site" evidence="9">
    <location>
        <position position="171"/>
    </location>
    <ligand>
        <name>anthranilate</name>
        <dbReference type="ChEBI" id="CHEBI:16567"/>
        <label>2</label>
    </ligand>
</feature>
<dbReference type="Gene3D" id="1.20.970.10">
    <property type="entry name" value="Transferase, Pyrimidine Nucleoside Phosphorylase, Chain C"/>
    <property type="match status" value="1"/>
</dbReference>
<feature type="binding site" evidence="9">
    <location>
        <position position="125"/>
    </location>
    <ligand>
        <name>5-phospho-alpha-D-ribose 1-diphosphate</name>
        <dbReference type="ChEBI" id="CHEBI:58017"/>
    </ligand>
</feature>